<dbReference type="PANTHER" id="PTHR12585">
    <property type="entry name" value="SCC1 / RAD21 FAMILY MEMBER"/>
    <property type="match status" value="1"/>
</dbReference>
<evidence type="ECO:0000256" key="3">
    <source>
        <dbReference type="ARBA" id="ARBA00023242"/>
    </source>
</evidence>
<dbReference type="RefSeq" id="XP_006675462.1">
    <property type="nucleotide sequence ID" value="XM_006675399.1"/>
</dbReference>
<dbReference type="GO" id="GO:1990414">
    <property type="term" value="P:replication-born double-strand break repair via sister chromatid exchange"/>
    <property type="evidence" value="ECO:0000318"/>
    <property type="project" value="GO_Central"/>
</dbReference>
<dbReference type="FunFam" id="1.10.10.580:FF:000017">
    <property type="entry name" value="Meiotic recombination protein rec8"/>
    <property type="match status" value="1"/>
</dbReference>
<dbReference type="AlphaFoldDB" id="F4NSB9"/>
<dbReference type="GO" id="GO:0008278">
    <property type="term" value="C:cohesin complex"/>
    <property type="evidence" value="ECO:0000318"/>
    <property type="project" value="GO_Central"/>
</dbReference>
<dbReference type="GO" id="GO:0003682">
    <property type="term" value="F:chromatin binding"/>
    <property type="evidence" value="ECO:0000318"/>
    <property type="project" value="GO_Central"/>
</dbReference>
<evidence type="ECO:0000259" key="5">
    <source>
        <dbReference type="Pfam" id="PF04825"/>
    </source>
</evidence>
<accession>F4NSB9</accession>
<dbReference type="GeneID" id="18237833"/>
<feature type="domain" description="Rad21/Rec8-like protein N-terminal" evidence="5">
    <location>
        <begin position="10"/>
        <end position="112"/>
    </location>
</feature>
<dbReference type="InterPro" id="IPR039781">
    <property type="entry name" value="Rad21/Rec8-like"/>
</dbReference>
<dbReference type="Pfam" id="PF04824">
    <property type="entry name" value="Rad21_Rec8"/>
    <property type="match status" value="1"/>
</dbReference>
<dbReference type="SUPFAM" id="SSF46785">
    <property type="entry name" value="Winged helix' DNA-binding domain"/>
    <property type="match status" value="1"/>
</dbReference>
<dbReference type="FunCoup" id="F4NSB9">
    <property type="interactions" value="46"/>
</dbReference>
<dbReference type="InterPro" id="IPR023093">
    <property type="entry name" value="ScpA-like_C"/>
</dbReference>
<organism evidence="6 7">
    <name type="scientific">Batrachochytrium dendrobatidis (strain JAM81 / FGSC 10211)</name>
    <name type="common">Frog chytrid fungus</name>
    <dbReference type="NCBI Taxonomy" id="684364"/>
    <lineage>
        <taxon>Eukaryota</taxon>
        <taxon>Fungi</taxon>
        <taxon>Fungi incertae sedis</taxon>
        <taxon>Chytridiomycota</taxon>
        <taxon>Chytridiomycota incertae sedis</taxon>
        <taxon>Chytridiomycetes</taxon>
        <taxon>Rhizophydiales</taxon>
        <taxon>Rhizophydiales incertae sedis</taxon>
        <taxon>Batrachochytrium</taxon>
    </lineage>
</organism>
<gene>
    <name evidence="6" type="ORF">BATDEDRAFT_22078</name>
</gene>
<dbReference type="OrthoDB" id="10071381at2759"/>
<dbReference type="Gene3D" id="1.10.10.580">
    <property type="entry name" value="Structural maintenance of chromosome 1. Chain E"/>
    <property type="match status" value="1"/>
</dbReference>
<dbReference type="OMA" id="IKITHEM"/>
<dbReference type="InterPro" id="IPR006909">
    <property type="entry name" value="Rad21/Rec8_C_eu"/>
</dbReference>
<dbReference type="PANTHER" id="PTHR12585:SF51">
    <property type="entry name" value="MEIOTIC RECOMBINATION PROTEIN REC8"/>
    <property type="match status" value="1"/>
</dbReference>
<comment type="subcellular location">
    <subcellularLocation>
        <location evidence="1">Nucleus</location>
    </subcellularLocation>
</comment>
<dbReference type="Pfam" id="PF04825">
    <property type="entry name" value="Rad21_Rec8_N"/>
    <property type="match status" value="1"/>
</dbReference>
<dbReference type="GO" id="GO:0005634">
    <property type="term" value="C:nucleus"/>
    <property type="evidence" value="ECO:0007669"/>
    <property type="project" value="UniProtKB-SubCell"/>
</dbReference>
<evidence type="ECO:0000256" key="1">
    <source>
        <dbReference type="ARBA" id="ARBA00004123"/>
    </source>
</evidence>
<dbReference type="STRING" id="684364.F4NSB9"/>
<dbReference type="InterPro" id="IPR006910">
    <property type="entry name" value="Rad21_Rec8_N"/>
</dbReference>
<proteinExistence type="inferred from homology"/>
<dbReference type="InParanoid" id="F4NSB9"/>
<dbReference type="GO" id="GO:0007062">
    <property type="term" value="P:sister chromatid cohesion"/>
    <property type="evidence" value="ECO:0000318"/>
    <property type="project" value="GO_Central"/>
</dbReference>
<feature type="domain" description="Rad21/Rec8-like protein C-terminal eukaryotic" evidence="4">
    <location>
        <begin position="584"/>
        <end position="621"/>
    </location>
</feature>
<dbReference type="EMBL" id="GL882879">
    <property type="protein sequence ID" value="EGF84231.1"/>
    <property type="molecule type" value="Genomic_DNA"/>
</dbReference>
<evidence type="ECO:0000313" key="7">
    <source>
        <dbReference type="Proteomes" id="UP000007241"/>
    </source>
</evidence>
<name>F4NSB9_BATDJ</name>
<dbReference type="HOGENOM" id="CLU_438030_0_0_1"/>
<reference evidence="6 7" key="1">
    <citation type="submission" date="2009-12" db="EMBL/GenBank/DDBJ databases">
        <title>The draft genome of Batrachochytrium dendrobatidis.</title>
        <authorList>
            <consortium name="US DOE Joint Genome Institute (JGI-PGF)"/>
            <person name="Kuo A."/>
            <person name="Salamov A."/>
            <person name="Schmutz J."/>
            <person name="Lucas S."/>
            <person name="Pitluck S."/>
            <person name="Rosenblum E."/>
            <person name="Stajich J."/>
            <person name="Eisen M."/>
            <person name="Grigoriev I.V."/>
        </authorList>
    </citation>
    <scope>NUCLEOTIDE SEQUENCE [LARGE SCALE GENOMIC DNA]</scope>
    <source>
        <strain evidence="7">JAM81 / FGSC 10211</strain>
    </source>
</reference>
<evidence type="ECO:0000256" key="2">
    <source>
        <dbReference type="ARBA" id="ARBA00009870"/>
    </source>
</evidence>
<dbReference type="Proteomes" id="UP000007241">
    <property type="component" value="Unassembled WGS sequence"/>
</dbReference>
<sequence>MLFTNDILLQHTASRKQNSLAIVWLAATLGQRNSCKKLGRKEVNAVNLVQTCHYLTSPPEPLALRLSSNLMMGVARVYSHQTNFFYGDVNSVIIKLKRTLSPLQTTDIDLANPEVRLEHITLENDIDDTLLLFEQTVKMKDGKIVFTKTPTTVLGSSKRCSEKVFDSFSRLGLEESDTPLTKMYNKHMIYSNDIPGSIATSPLTNRHLSRIKSNAYSSLSSHQSRSILLSNDPLQDFLDSGDAIDVMDPLMKDFGGMQQDDFDIFTDYPVQTSDLRNHDQQLSFGHQDSHDFVKRMAPNRANEHTWLEIPITTITPSSDIAEVAQVPILTKRIKLAAGKRNLFDEAISLPDEPHSTKTNTFIAKISNMETAKFTKKQNQVYLQNLMHQPDLSRNLNMFWHETVVSHFDDETVVSGRKRPRFGPSSFTANKQIAQEFDKIAYQPNRNNQIGNEGNFDNYNFDEPNLSAEIGRALESGDIPLETHVSPKVMPWHVPSATNSSVSGKKISGIRNSDKHVFDGDLGLHGVLPVSESDKNIGFEFDTSDVFAHQHRSPDKESTAFYEYIRSIMVEASTSSVHLFDLLEHVNSRTVASQAFFNVLNLATKNRVRIYQFQPYGDIELELCE</sequence>
<protein>
    <recommendedName>
        <fullName evidence="8">Rad21/Rec8-like protein N-terminal domain-containing protein</fullName>
    </recommendedName>
</protein>
<evidence type="ECO:0000259" key="4">
    <source>
        <dbReference type="Pfam" id="PF04824"/>
    </source>
</evidence>
<evidence type="ECO:0000313" key="6">
    <source>
        <dbReference type="EMBL" id="EGF84231.1"/>
    </source>
</evidence>
<comment type="similarity">
    <text evidence="2">Belongs to the rad21 family.</text>
</comment>
<evidence type="ECO:0008006" key="8">
    <source>
        <dbReference type="Google" id="ProtNLM"/>
    </source>
</evidence>
<dbReference type="InterPro" id="IPR036390">
    <property type="entry name" value="WH_DNA-bd_sf"/>
</dbReference>
<keyword evidence="3" id="KW-0539">Nucleus</keyword>
<keyword evidence="7" id="KW-1185">Reference proteome</keyword>